<evidence type="ECO:0000313" key="1">
    <source>
        <dbReference type="EMBL" id="JAG99923.1"/>
    </source>
</evidence>
<dbReference type="EMBL" id="GBXM01108653">
    <property type="protein sequence ID" value="JAG99923.1"/>
    <property type="molecule type" value="Transcribed_RNA"/>
</dbReference>
<accession>A0A0E9P621</accession>
<name>A0A0E9P621_ANGAN</name>
<dbReference type="AlphaFoldDB" id="A0A0E9P621"/>
<reference evidence="1" key="2">
    <citation type="journal article" date="2015" name="Fish Shellfish Immunol.">
        <title>Early steps in the European eel (Anguilla anguilla)-Vibrio vulnificus interaction in the gills: Role of the RtxA13 toxin.</title>
        <authorList>
            <person name="Callol A."/>
            <person name="Pajuelo D."/>
            <person name="Ebbesson L."/>
            <person name="Teles M."/>
            <person name="MacKenzie S."/>
            <person name="Amaro C."/>
        </authorList>
    </citation>
    <scope>NUCLEOTIDE SEQUENCE</scope>
</reference>
<reference evidence="1" key="1">
    <citation type="submission" date="2014-11" db="EMBL/GenBank/DDBJ databases">
        <authorList>
            <person name="Amaro Gonzalez C."/>
        </authorList>
    </citation>
    <scope>NUCLEOTIDE SEQUENCE</scope>
</reference>
<sequence length="72" mass="7769">MHSLSLRSASGFGGCVSGISSILSKYISNWPNSGRNMYFFNGALNYYDSGLSVNNDPSIKTLKACCTACNYI</sequence>
<proteinExistence type="predicted"/>
<organism evidence="1">
    <name type="scientific">Anguilla anguilla</name>
    <name type="common">European freshwater eel</name>
    <name type="synonym">Muraena anguilla</name>
    <dbReference type="NCBI Taxonomy" id="7936"/>
    <lineage>
        <taxon>Eukaryota</taxon>
        <taxon>Metazoa</taxon>
        <taxon>Chordata</taxon>
        <taxon>Craniata</taxon>
        <taxon>Vertebrata</taxon>
        <taxon>Euteleostomi</taxon>
        <taxon>Actinopterygii</taxon>
        <taxon>Neopterygii</taxon>
        <taxon>Teleostei</taxon>
        <taxon>Anguilliformes</taxon>
        <taxon>Anguillidae</taxon>
        <taxon>Anguilla</taxon>
    </lineage>
</organism>
<protein>
    <submittedName>
        <fullName evidence="1">Uncharacterized protein</fullName>
    </submittedName>
</protein>